<keyword evidence="8" id="KW-0675">Receptor</keyword>
<accession>A0A6P8IU53</accession>
<dbReference type="PANTHER" id="PTHR25466:SF9">
    <property type="entry name" value="FIBRONECTIN TYPE-III DOMAIN-CONTAINING PROTEIN"/>
    <property type="match status" value="1"/>
</dbReference>
<evidence type="ECO:0000256" key="3">
    <source>
        <dbReference type="ARBA" id="ARBA00022692"/>
    </source>
</evidence>
<name>A0A6P8IU53_ACTTE</name>
<dbReference type="InParanoid" id="A0A6P8IU53"/>
<evidence type="ECO:0000259" key="14">
    <source>
        <dbReference type="PROSITE" id="PS50024"/>
    </source>
</evidence>
<dbReference type="AlphaFoldDB" id="A0A6P8IU53"/>
<evidence type="ECO:0000256" key="10">
    <source>
        <dbReference type="ARBA" id="ARBA00023319"/>
    </source>
</evidence>
<dbReference type="GO" id="GO:0071222">
    <property type="term" value="P:cellular response to lipopolysaccharide"/>
    <property type="evidence" value="ECO:0007669"/>
    <property type="project" value="TreeGrafter"/>
</dbReference>
<dbReference type="PANTHER" id="PTHR25466">
    <property type="entry name" value="T-LYMPHOCYTE ACTIVATION ANTIGEN"/>
    <property type="match status" value="1"/>
</dbReference>
<dbReference type="InterPro" id="IPR013783">
    <property type="entry name" value="Ig-like_fold"/>
</dbReference>
<evidence type="ECO:0000256" key="11">
    <source>
        <dbReference type="SAM" id="MobiDB-lite"/>
    </source>
</evidence>
<dbReference type="OrthoDB" id="8825892at2759"/>
<keyword evidence="6 12" id="KW-0472">Membrane</keyword>
<evidence type="ECO:0000313" key="16">
    <source>
        <dbReference type="RefSeq" id="XP_031569745.1"/>
    </source>
</evidence>
<evidence type="ECO:0000256" key="8">
    <source>
        <dbReference type="ARBA" id="ARBA00023170"/>
    </source>
</evidence>
<keyword evidence="9" id="KW-0325">Glycoprotein</keyword>
<keyword evidence="4 13" id="KW-0732">Signal</keyword>
<comment type="subcellular location">
    <subcellularLocation>
        <location evidence="1">Cell membrane</location>
        <topology evidence="1">Single-pass type I membrane protein</topology>
    </subcellularLocation>
</comment>
<keyword evidence="3 12" id="KW-0812">Transmembrane</keyword>
<keyword evidence="10" id="KW-0393">Immunoglobulin domain</keyword>
<evidence type="ECO:0000256" key="12">
    <source>
        <dbReference type="SAM" id="Phobius"/>
    </source>
</evidence>
<dbReference type="GO" id="GO:0009897">
    <property type="term" value="C:external side of plasma membrane"/>
    <property type="evidence" value="ECO:0007669"/>
    <property type="project" value="TreeGrafter"/>
</dbReference>
<evidence type="ECO:0000313" key="15">
    <source>
        <dbReference type="Proteomes" id="UP000515163"/>
    </source>
</evidence>
<evidence type="ECO:0000256" key="2">
    <source>
        <dbReference type="ARBA" id="ARBA00022475"/>
    </source>
</evidence>
<evidence type="ECO:0000256" key="7">
    <source>
        <dbReference type="ARBA" id="ARBA00023157"/>
    </source>
</evidence>
<evidence type="ECO:0000256" key="4">
    <source>
        <dbReference type="ARBA" id="ARBA00022729"/>
    </source>
</evidence>
<proteinExistence type="predicted"/>
<feature type="transmembrane region" description="Helical" evidence="12">
    <location>
        <begin position="295"/>
        <end position="318"/>
    </location>
</feature>
<feature type="chain" id="PRO_5028403896" evidence="13">
    <location>
        <begin position="22"/>
        <end position="474"/>
    </location>
</feature>
<reference evidence="16" key="1">
    <citation type="submission" date="2025-08" db="UniProtKB">
        <authorList>
            <consortium name="RefSeq"/>
        </authorList>
    </citation>
    <scope>IDENTIFICATION</scope>
    <source>
        <tissue evidence="16">Tentacle</tissue>
    </source>
</reference>
<evidence type="ECO:0000256" key="9">
    <source>
        <dbReference type="ARBA" id="ARBA00023180"/>
    </source>
</evidence>
<keyword evidence="5 12" id="KW-1133">Transmembrane helix</keyword>
<feature type="region of interest" description="Disordered" evidence="11">
    <location>
        <begin position="415"/>
        <end position="442"/>
    </location>
</feature>
<dbReference type="GO" id="GO:0007166">
    <property type="term" value="P:cell surface receptor signaling pathway"/>
    <property type="evidence" value="ECO:0007669"/>
    <property type="project" value="TreeGrafter"/>
</dbReference>
<feature type="signal peptide" evidence="13">
    <location>
        <begin position="1"/>
        <end position="21"/>
    </location>
</feature>
<gene>
    <name evidence="16" type="primary">LOC116304193</name>
</gene>
<sequence length="474" mass="52453">MYAILLSCVTLILQLLPPVVSISSPGLLTREVGQDVVFIVNATNIVAVNWGIRDGNTNNLKQGLINYNKADGIQLDKKINSTSYAGRVSLVGDLSKGQAWFKITDLNINDTNQYMAQIFTQGSSDYEYVIMQLHVIMLLTATPRQTSTREFTIPASSSKTSPRQTTSLVAQLSNRSMSINVVKDVVGDFSDASSAAFKQFSKNFVSEINSVYKNIDIFEKAKITSLSDNIIPVKFVVFFKNTIKPNEICAPLKDAVKDNRLGSLKIVPGSLECSNVPSTSFPKQQSSSASTCTSIIAACVTIIIFLILVVVCLLIYIWRLRLNIEKGAETRNSPSIQGKNLEAYENVHQMDDTSQAITTKTARTPNSEKELYETVNETRDKDSAAIATTVKHTRGPSAGVQGDASSLPQHYQELQRNAPNPTPLYEPLKQRGFGNKEEVASEDPKIYEHLRMQQSASRIEYQSLKRYKDTESKV</sequence>
<dbReference type="InterPro" id="IPR000082">
    <property type="entry name" value="SEA_dom"/>
</dbReference>
<evidence type="ECO:0000256" key="5">
    <source>
        <dbReference type="ARBA" id="ARBA00022989"/>
    </source>
</evidence>
<dbReference type="GO" id="GO:0006955">
    <property type="term" value="P:immune response"/>
    <property type="evidence" value="ECO:0007669"/>
    <property type="project" value="TreeGrafter"/>
</dbReference>
<protein>
    <submittedName>
        <fullName evidence="16">Uncharacterized protein LOC116304193</fullName>
    </submittedName>
</protein>
<evidence type="ECO:0000256" key="6">
    <source>
        <dbReference type="ARBA" id="ARBA00023136"/>
    </source>
</evidence>
<keyword evidence="7" id="KW-1015">Disulfide bond</keyword>
<dbReference type="KEGG" id="aten:116304193"/>
<evidence type="ECO:0000256" key="1">
    <source>
        <dbReference type="ARBA" id="ARBA00004251"/>
    </source>
</evidence>
<keyword evidence="15" id="KW-1185">Reference proteome</keyword>
<feature type="domain" description="SEA" evidence="14">
    <location>
        <begin position="169"/>
        <end position="278"/>
    </location>
</feature>
<dbReference type="PROSITE" id="PS50024">
    <property type="entry name" value="SEA"/>
    <property type="match status" value="1"/>
</dbReference>
<dbReference type="Gene3D" id="2.60.40.10">
    <property type="entry name" value="Immunoglobulins"/>
    <property type="match status" value="1"/>
</dbReference>
<dbReference type="InterPro" id="IPR051713">
    <property type="entry name" value="T-cell_Activation_Regulation"/>
</dbReference>
<organism evidence="15 16">
    <name type="scientific">Actinia tenebrosa</name>
    <name type="common">Australian red waratah sea anemone</name>
    <dbReference type="NCBI Taxonomy" id="6105"/>
    <lineage>
        <taxon>Eukaryota</taxon>
        <taxon>Metazoa</taxon>
        <taxon>Cnidaria</taxon>
        <taxon>Anthozoa</taxon>
        <taxon>Hexacorallia</taxon>
        <taxon>Actiniaria</taxon>
        <taxon>Actiniidae</taxon>
        <taxon>Actinia</taxon>
    </lineage>
</organism>
<dbReference type="RefSeq" id="XP_031569745.1">
    <property type="nucleotide sequence ID" value="XM_031713885.1"/>
</dbReference>
<keyword evidence="2" id="KW-1003">Cell membrane</keyword>
<dbReference type="Proteomes" id="UP000515163">
    <property type="component" value="Unplaced"/>
</dbReference>
<evidence type="ECO:0000256" key="13">
    <source>
        <dbReference type="SAM" id="SignalP"/>
    </source>
</evidence>
<dbReference type="GeneID" id="116304193"/>